<evidence type="ECO:0000313" key="3">
    <source>
        <dbReference type="Proteomes" id="UP000193218"/>
    </source>
</evidence>
<dbReference type="EMBL" id="NBSH01000009">
    <property type="protein sequence ID" value="ORX36093.1"/>
    <property type="molecule type" value="Genomic_DNA"/>
</dbReference>
<evidence type="ECO:0000259" key="1">
    <source>
        <dbReference type="PROSITE" id="PS50191"/>
    </source>
</evidence>
<dbReference type="PANTHER" id="PTHR45824:SF29">
    <property type="entry name" value="GH16843P"/>
    <property type="match status" value="1"/>
</dbReference>
<dbReference type="InterPro" id="IPR011074">
    <property type="entry name" value="CRAL/TRIO_N_dom"/>
</dbReference>
<dbReference type="STRING" id="4999.A0A1Y1UDI6"/>
<dbReference type="Gene3D" id="3.40.525.10">
    <property type="entry name" value="CRAL-TRIO lipid binding domain"/>
    <property type="match status" value="1"/>
</dbReference>
<accession>A0A1Y1UDI6</accession>
<name>A0A1Y1UDI6_9TREE</name>
<gene>
    <name evidence="2" type="ORF">BD324DRAFT_523311</name>
</gene>
<dbReference type="Proteomes" id="UP000193218">
    <property type="component" value="Unassembled WGS sequence"/>
</dbReference>
<dbReference type="RefSeq" id="XP_021870222.1">
    <property type="nucleotide sequence ID" value="XM_022012992.1"/>
</dbReference>
<evidence type="ECO:0000313" key="2">
    <source>
        <dbReference type="EMBL" id="ORX36093.1"/>
    </source>
</evidence>
<dbReference type="AlphaFoldDB" id="A0A1Y1UDI6"/>
<dbReference type="SUPFAM" id="SSF52087">
    <property type="entry name" value="CRAL/TRIO domain"/>
    <property type="match status" value="1"/>
</dbReference>
<dbReference type="InterPro" id="IPR001251">
    <property type="entry name" value="CRAL-TRIO_dom"/>
</dbReference>
<dbReference type="OrthoDB" id="75724at2759"/>
<dbReference type="GO" id="GO:0008526">
    <property type="term" value="F:phosphatidylinositol transfer activity"/>
    <property type="evidence" value="ECO:0007669"/>
    <property type="project" value="TreeGrafter"/>
</dbReference>
<organism evidence="2 3">
    <name type="scientific">Kockovaella imperatae</name>
    <dbReference type="NCBI Taxonomy" id="4999"/>
    <lineage>
        <taxon>Eukaryota</taxon>
        <taxon>Fungi</taxon>
        <taxon>Dikarya</taxon>
        <taxon>Basidiomycota</taxon>
        <taxon>Agaricomycotina</taxon>
        <taxon>Tremellomycetes</taxon>
        <taxon>Tremellales</taxon>
        <taxon>Cuniculitremaceae</taxon>
        <taxon>Kockovaella</taxon>
    </lineage>
</organism>
<dbReference type="InParanoid" id="A0A1Y1UDI6"/>
<dbReference type="GeneID" id="33554800"/>
<sequence>MDSETSGPSTTRFDTSLLTPPFSYTIPEPAELTAEQHTRLNEVIAHFSKDAFELPVKEGDTEHKSGLTEREFMFLSRETFLRFITATKGDVSEAIKRIEACIVWRRTVKIEDVQAMADDCEPESRTGKNLTMGFSPQCRPIMYFFPNRNTTPLEQRRIVHPLFLIERARDLMPAGVSNVVVIFNFAGKRQGPPSSVSVSLSDLLSRSRKPFFDTCSSHNQNARQLLYILAQHYPETLSLSFFQDLPWIVKGFINLMWPFVDPNTRKKDVEASQLLKECGGDLNIPYEHDSYWKPMVDVCLDIRQKQEETFRALGPPRVGVEEQLWRRAHGSMPPSGDVNTGT</sequence>
<keyword evidence="3" id="KW-1185">Reference proteome</keyword>
<reference evidence="2 3" key="1">
    <citation type="submission" date="2017-03" db="EMBL/GenBank/DDBJ databases">
        <title>Widespread Adenine N6-methylation of Active Genes in Fungi.</title>
        <authorList>
            <consortium name="DOE Joint Genome Institute"/>
            <person name="Mondo S.J."/>
            <person name="Dannebaum R.O."/>
            <person name="Kuo R.C."/>
            <person name="Louie K.B."/>
            <person name="Bewick A.J."/>
            <person name="Labutti K."/>
            <person name="Haridas S."/>
            <person name="Kuo A."/>
            <person name="Salamov A."/>
            <person name="Ahrendt S.R."/>
            <person name="Lau R."/>
            <person name="Bowen B.P."/>
            <person name="Lipzen A."/>
            <person name="Sullivan W."/>
            <person name="Andreopoulos W.B."/>
            <person name="Clum A."/>
            <person name="Lindquist E."/>
            <person name="Daum C."/>
            <person name="Northen T.R."/>
            <person name="Ramamoorthy G."/>
            <person name="Schmitz R.J."/>
            <person name="Gryganskyi A."/>
            <person name="Culley D."/>
            <person name="Magnuson J."/>
            <person name="James T.Y."/>
            <person name="O'Malley M.A."/>
            <person name="Stajich J.E."/>
            <person name="Spatafora J.W."/>
            <person name="Visel A."/>
            <person name="Grigoriev I.V."/>
        </authorList>
    </citation>
    <scope>NUCLEOTIDE SEQUENCE [LARGE SCALE GENOMIC DNA]</scope>
    <source>
        <strain evidence="2 3">NRRL Y-17943</strain>
    </source>
</reference>
<dbReference type="Pfam" id="PF03765">
    <property type="entry name" value="CRAL_TRIO_N"/>
    <property type="match status" value="1"/>
</dbReference>
<comment type="caution">
    <text evidence="2">The sequence shown here is derived from an EMBL/GenBank/DDBJ whole genome shotgun (WGS) entry which is preliminary data.</text>
</comment>
<dbReference type="InterPro" id="IPR052578">
    <property type="entry name" value="PI_Transfer_CRAL-TRIO"/>
</dbReference>
<dbReference type="CDD" id="cd00170">
    <property type="entry name" value="SEC14"/>
    <property type="match status" value="1"/>
</dbReference>
<proteinExistence type="predicted"/>
<feature type="domain" description="CRAL-TRIO" evidence="1">
    <location>
        <begin position="132"/>
        <end position="267"/>
    </location>
</feature>
<protein>
    <submittedName>
        <fullName evidence="2">CRAL-TRIO domain-containing protein</fullName>
    </submittedName>
</protein>
<dbReference type="InterPro" id="IPR036865">
    <property type="entry name" value="CRAL-TRIO_dom_sf"/>
</dbReference>
<dbReference type="SUPFAM" id="SSF46938">
    <property type="entry name" value="CRAL/TRIO N-terminal domain"/>
    <property type="match status" value="1"/>
</dbReference>
<dbReference type="Pfam" id="PF00650">
    <property type="entry name" value="CRAL_TRIO"/>
    <property type="match status" value="1"/>
</dbReference>
<dbReference type="PANTHER" id="PTHR45824">
    <property type="entry name" value="GH16843P"/>
    <property type="match status" value="1"/>
</dbReference>
<dbReference type="InterPro" id="IPR036273">
    <property type="entry name" value="CRAL/TRIO_N_dom_sf"/>
</dbReference>
<dbReference type="PROSITE" id="PS50191">
    <property type="entry name" value="CRAL_TRIO"/>
    <property type="match status" value="1"/>
</dbReference>